<accession>A0A7S1VJM5</accession>
<feature type="region of interest" description="Disordered" evidence="1">
    <location>
        <begin position="21"/>
        <end position="43"/>
    </location>
</feature>
<gene>
    <name evidence="2" type="ORF">GOCE00092_LOCUS22346</name>
</gene>
<feature type="compositionally biased region" description="Polar residues" evidence="1">
    <location>
        <begin position="145"/>
        <end position="158"/>
    </location>
</feature>
<evidence type="ECO:0000313" key="2">
    <source>
        <dbReference type="EMBL" id="CAD9302216.1"/>
    </source>
</evidence>
<sequence>MTMNKQETYLTYPSPITPRRKYGGWMMSSSPTSDQSSVWSNNVANSPVDDRATKCVSDPELFRQLKTYAKESRVSTHFALQQILHEFYEEQQLQQEEQQPAAEEVTTKAPPMLPNLFTSAWNSMTESSSDISKSLECEASRTHKGSSFRNQTSFNQGGSDRMGGVR</sequence>
<reference evidence="2" key="1">
    <citation type="submission" date="2021-01" db="EMBL/GenBank/DDBJ databases">
        <authorList>
            <person name="Corre E."/>
            <person name="Pelletier E."/>
            <person name="Niang G."/>
            <person name="Scheremetjew M."/>
            <person name="Finn R."/>
            <person name="Kale V."/>
            <person name="Holt S."/>
            <person name="Cochrane G."/>
            <person name="Meng A."/>
            <person name="Brown T."/>
            <person name="Cohen L."/>
        </authorList>
    </citation>
    <scope>NUCLEOTIDE SEQUENCE</scope>
    <source>
        <strain evidence="2">CCMP 410</strain>
    </source>
</reference>
<feature type="region of interest" description="Disordered" evidence="1">
    <location>
        <begin position="131"/>
        <end position="166"/>
    </location>
</feature>
<name>A0A7S1VJM5_9STRA</name>
<evidence type="ECO:0000256" key="1">
    <source>
        <dbReference type="SAM" id="MobiDB-lite"/>
    </source>
</evidence>
<dbReference type="EMBL" id="HBGK01042599">
    <property type="protein sequence ID" value="CAD9302216.1"/>
    <property type="molecule type" value="Transcribed_RNA"/>
</dbReference>
<protein>
    <submittedName>
        <fullName evidence="2">Uncharacterized protein</fullName>
    </submittedName>
</protein>
<proteinExistence type="predicted"/>
<feature type="compositionally biased region" description="Low complexity" evidence="1">
    <location>
        <begin position="28"/>
        <end position="40"/>
    </location>
</feature>
<dbReference type="AlphaFoldDB" id="A0A7S1VJM5"/>
<organism evidence="2">
    <name type="scientific">Grammatophora oceanica</name>
    <dbReference type="NCBI Taxonomy" id="210454"/>
    <lineage>
        <taxon>Eukaryota</taxon>
        <taxon>Sar</taxon>
        <taxon>Stramenopiles</taxon>
        <taxon>Ochrophyta</taxon>
        <taxon>Bacillariophyta</taxon>
        <taxon>Fragilariophyceae</taxon>
        <taxon>Fragilariophycidae</taxon>
        <taxon>Rhabdonematales</taxon>
        <taxon>Grammatophoraceae</taxon>
        <taxon>Grammatophora</taxon>
    </lineage>
</organism>